<evidence type="ECO:0000256" key="5">
    <source>
        <dbReference type="ARBA" id="ARBA00023136"/>
    </source>
</evidence>
<evidence type="ECO:0000256" key="6">
    <source>
        <dbReference type="SAM" id="Phobius"/>
    </source>
</evidence>
<keyword evidence="2" id="KW-1003">Cell membrane</keyword>
<name>A0A073KGP1_9BACI</name>
<evidence type="ECO:0000256" key="1">
    <source>
        <dbReference type="ARBA" id="ARBA00004651"/>
    </source>
</evidence>
<accession>A0A073KGP1</accession>
<keyword evidence="5 6" id="KW-0472">Membrane</keyword>
<dbReference type="GO" id="GO:0005886">
    <property type="term" value="C:plasma membrane"/>
    <property type="evidence" value="ECO:0007669"/>
    <property type="project" value="UniProtKB-SubCell"/>
</dbReference>
<keyword evidence="8" id="KW-1185">Reference proteome</keyword>
<dbReference type="RefSeq" id="WP_034635370.1">
    <property type="nucleotide sequence ID" value="NZ_CBCSJC010000002.1"/>
</dbReference>
<evidence type="ECO:0000256" key="2">
    <source>
        <dbReference type="ARBA" id="ARBA00022475"/>
    </source>
</evidence>
<sequence length="130" mass="14920">MIDVHGLVQRQKKYTYNFLALFVLGWGFTSYKEVFLGLIIGTIFSFLSLRIVASKTDKLLDRVTNGKEVKFKATAVSTYSRFATFGLLILFAAKYQHLIAIWSLGVGLLTGYLVMIIDFLYLQYKSREER</sequence>
<dbReference type="InterPro" id="IPR005598">
    <property type="entry name" value="ATP_synth_I"/>
</dbReference>
<feature type="transmembrane region" description="Helical" evidence="6">
    <location>
        <begin position="99"/>
        <end position="122"/>
    </location>
</feature>
<feature type="transmembrane region" description="Helical" evidence="6">
    <location>
        <begin position="14"/>
        <end position="29"/>
    </location>
</feature>
<dbReference type="PANTHER" id="PTHR40035">
    <property type="entry name" value="ATP SYNTHASE PROTEIN I"/>
    <property type="match status" value="1"/>
</dbReference>
<protein>
    <submittedName>
        <fullName evidence="7">ATP synthase subunit I</fullName>
    </submittedName>
</protein>
<dbReference type="AlphaFoldDB" id="A0A073KGP1"/>
<evidence type="ECO:0000313" key="7">
    <source>
        <dbReference type="EMBL" id="KEK21448.1"/>
    </source>
</evidence>
<reference evidence="7 8" key="1">
    <citation type="submission" date="2014-06" db="EMBL/GenBank/DDBJ databases">
        <title>Draft genome sequence of Bacillus manliponensis JCM 15802 (MCCC 1A00708).</title>
        <authorList>
            <person name="Lai Q."/>
            <person name="Liu Y."/>
            <person name="Shao Z."/>
        </authorList>
    </citation>
    <scope>NUCLEOTIDE SEQUENCE [LARGE SCALE GENOMIC DNA]</scope>
    <source>
        <strain evidence="7 8">JCM 15802</strain>
    </source>
</reference>
<dbReference type="OrthoDB" id="2355635at2"/>
<gene>
    <name evidence="7" type="ORF">BAMA_01385</name>
</gene>
<evidence type="ECO:0000256" key="4">
    <source>
        <dbReference type="ARBA" id="ARBA00022989"/>
    </source>
</evidence>
<dbReference type="Proteomes" id="UP000027822">
    <property type="component" value="Unassembled WGS sequence"/>
</dbReference>
<evidence type="ECO:0000256" key="3">
    <source>
        <dbReference type="ARBA" id="ARBA00022692"/>
    </source>
</evidence>
<dbReference type="InterPro" id="IPR039072">
    <property type="entry name" value="ATP_synth_I_Bacilli"/>
</dbReference>
<keyword evidence="3 6" id="KW-0812">Transmembrane</keyword>
<evidence type="ECO:0000313" key="8">
    <source>
        <dbReference type="Proteomes" id="UP000027822"/>
    </source>
</evidence>
<comment type="caution">
    <text evidence="7">The sequence shown here is derived from an EMBL/GenBank/DDBJ whole genome shotgun (WGS) entry which is preliminary data.</text>
</comment>
<keyword evidence="4 6" id="KW-1133">Transmembrane helix</keyword>
<dbReference type="PANTHER" id="PTHR40035:SF1">
    <property type="entry name" value="ATP SYNTHASE PROTEIN I"/>
    <property type="match status" value="1"/>
</dbReference>
<dbReference type="Pfam" id="PF03899">
    <property type="entry name" value="ATP-synt_I"/>
    <property type="match status" value="1"/>
</dbReference>
<comment type="subcellular location">
    <subcellularLocation>
        <location evidence="1">Cell membrane</location>
        <topology evidence="1">Multi-pass membrane protein</topology>
    </subcellularLocation>
</comment>
<dbReference type="EMBL" id="JOTN01000001">
    <property type="protein sequence ID" value="KEK21448.1"/>
    <property type="molecule type" value="Genomic_DNA"/>
</dbReference>
<feature type="transmembrane region" description="Helical" evidence="6">
    <location>
        <begin position="73"/>
        <end position="93"/>
    </location>
</feature>
<dbReference type="STRING" id="574376.BAMA_01385"/>
<proteinExistence type="predicted"/>
<organism evidence="7 8">
    <name type="scientific">Bacillus manliponensis</name>
    <dbReference type="NCBI Taxonomy" id="574376"/>
    <lineage>
        <taxon>Bacteria</taxon>
        <taxon>Bacillati</taxon>
        <taxon>Bacillota</taxon>
        <taxon>Bacilli</taxon>
        <taxon>Bacillales</taxon>
        <taxon>Bacillaceae</taxon>
        <taxon>Bacillus</taxon>
        <taxon>Bacillus cereus group</taxon>
    </lineage>
</organism>
<feature type="transmembrane region" description="Helical" evidence="6">
    <location>
        <begin position="35"/>
        <end position="53"/>
    </location>
</feature>